<evidence type="ECO:0000313" key="2">
    <source>
        <dbReference type="Proteomes" id="UP001320513"/>
    </source>
</evidence>
<name>A0ABS9ZJJ6_9PSED</name>
<proteinExistence type="predicted"/>
<organism evidence="1 2">
    <name type="scientific">Pseudomonas maioricensis</name>
    <dbReference type="NCBI Taxonomy" id="1766623"/>
    <lineage>
        <taxon>Bacteria</taxon>
        <taxon>Pseudomonadati</taxon>
        <taxon>Pseudomonadota</taxon>
        <taxon>Gammaproteobacteria</taxon>
        <taxon>Pseudomonadales</taxon>
        <taxon>Pseudomonadaceae</taxon>
        <taxon>Pseudomonas</taxon>
    </lineage>
</organism>
<evidence type="ECO:0000313" key="1">
    <source>
        <dbReference type="EMBL" id="MCI8210761.1"/>
    </source>
</evidence>
<dbReference type="EMBL" id="LOHG01000008">
    <property type="protein sequence ID" value="MCI8210761.1"/>
    <property type="molecule type" value="Genomic_DNA"/>
</dbReference>
<dbReference type="Proteomes" id="UP001320513">
    <property type="component" value="Unassembled WGS sequence"/>
</dbReference>
<reference evidence="1 2" key="1">
    <citation type="submission" date="2015-12" db="EMBL/GenBank/DDBJ databases">
        <title>Phylogenomics in the description of a new species in the Pseudomonas syringae group.</title>
        <authorList>
            <person name="Busquets A."/>
            <person name="Gomila M."/>
            <person name="Beiki F."/>
            <person name="Rahimian H."/>
            <person name="Mulet M."/>
            <person name="Sanchez D."/>
            <person name="Garcia-Valdes E."/>
            <person name="Lalucat J."/>
        </authorList>
    </citation>
    <scope>NUCLEOTIDE SEQUENCE [LARGE SCALE GENOMIC DNA]</scope>
    <source>
        <strain evidence="1 2">S25</strain>
    </source>
</reference>
<dbReference type="RefSeq" id="WP_243246982.1">
    <property type="nucleotide sequence ID" value="NZ_LOHG01000008.1"/>
</dbReference>
<keyword evidence="2" id="KW-1185">Reference proteome</keyword>
<accession>A0ABS9ZJJ6</accession>
<sequence length="98" mass="10721">MLEVAKAVKKITTLRLHLQLSKPISGCMKTDVANLRHELVVVLQPTKTSHRSQGFIDRILPAGDLFSDEAAEAIDMIEDALLEGVEARGELLKLAMGL</sequence>
<protein>
    <submittedName>
        <fullName evidence="1">Uncharacterized protein</fullName>
    </submittedName>
</protein>
<comment type="caution">
    <text evidence="1">The sequence shown here is derived from an EMBL/GenBank/DDBJ whole genome shotgun (WGS) entry which is preliminary data.</text>
</comment>
<gene>
    <name evidence="1" type="ORF">AUC61_14580</name>
</gene>